<feature type="transmembrane region" description="Helical" evidence="8">
    <location>
        <begin position="68"/>
        <end position="92"/>
    </location>
</feature>
<keyword evidence="7 8" id="KW-0472">Membrane</keyword>
<dbReference type="EMBL" id="MSLT01000006">
    <property type="protein sequence ID" value="OUD15546.1"/>
    <property type="molecule type" value="Genomic_DNA"/>
</dbReference>
<dbReference type="PANTHER" id="PTHR21716:SF53">
    <property type="entry name" value="PERMEASE PERM-RELATED"/>
    <property type="match status" value="1"/>
</dbReference>
<evidence type="ECO:0000256" key="6">
    <source>
        <dbReference type="ARBA" id="ARBA00022989"/>
    </source>
</evidence>
<dbReference type="Pfam" id="PF01594">
    <property type="entry name" value="AI-2E_transport"/>
    <property type="match status" value="1"/>
</dbReference>
<feature type="transmembrane region" description="Helical" evidence="8">
    <location>
        <begin position="240"/>
        <end position="266"/>
    </location>
</feature>
<dbReference type="GO" id="GO:0005886">
    <property type="term" value="C:plasma membrane"/>
    <property type="evidence" value="ECO:0007669"/>
    <property type="project" value="UniProtKB-SubCell"/>
</dbReference>
<keyword evidence="10" id="KW-1185">Reference proteome</keyword>
<sequence length="360" mass="40997">MLRVVNQWFHRYFSDPQAVFLLVFLLATVAIIMTMGRMLAPLLASIIIAYLLEGVVKNLVHWHFPRRLAVLIVFMAFIALLTFLLLFLLPLLSYQISQFFQELPNMIGGWQNKLMELPDDYPNFISGEQIQSLMNTIRSSARTLGQLVLSYSLASIPVIVTLIIYLILVPLMVFFFLIDKEKILDWLVGFLPKERAVAQRVWEEMDLQIGNYVRGKFYETFIVGIVTYIAFYWLNLNYASLLAVLVGLSVIVPYVGAVAVTFPVIIVAFFQWGWGSEFFWIVSIYFIIQALDGNILVPLLFSEAINLHPVAIIVAVLVFGGLWGFWGVFFAIPLAALVKALINAWPRSELHHQLPPPIIL</sequence>
<evidence type="ECO:0000256" key="2">
    <source>
        <dbReference type="ARBA" id="ARBA00009773"/>
    </source>
</evidence>
<evidence type="ECO:0000256" key="7">
    <source>
        <dbReference type="ARBA" id="ARBA00023136"/>
    </source>
</evidence>
<dbReference type="RefSeq" id="WP_086487143.1">
    <property type="nucleotide sequence ID" value="NZ_MSLT01000006.1"/>
</dbReference>
<name>A0A251XBW9_9GAMM</name>
<dbReference type="AlphaFoldDB" id="A0A251XBW9"/>
<comment type="similarity">
    <text evidence="2">Belongs to the autoinducer-2 exporter (AI-2E) (TC 2.A.86) family.</text>
</comment>
<feature type="transmembrane region" description="Helical" evidence="8">
    <location>
        <begin position="217"/>
        <end position="234"/>
    </location>
</feature>
<dbReference type="OrthoDB" id="5562213at2"/>
<protein>
    <submittedName>
        <fullName evidence="9">AI-2E family transporter</fullName>
    </submittedName>
</protein>
<comment type="subcellular location">
    <subcellularLocation>
        <location evidence="1">Cell membrane</location>
        <topology evidence="1">Multi-pass membrane protein</topology>
    </subcellularLocation>
</comment>
<feature type="transmembrane region" description="Helical" evidence="8">
    <location>
        <begin position="38"/>
        <end position="56"/>
    </location>
</feature>
<dbReference type="InterPro" id="IPR002549">
    <property type="entry name" value="AI-2E-like"/>
</dbReference>
<dbReference type="GO" id="GO:0055085">
    <property type="term" value="P:transmembrane transport"/>
    <property type="evidence" value="ECO:0007669"/>
    <property type="project" value="TreeGrafter"/>
</dbReference>
<gene>
    <name evidence="9" type="ORF">TPSD3_03225</name>
</gene>
<proteinExistence type="inferred from homology"/>
<evidence type="ECO:0000256" key="4">
    <source>
        <dbReference type="ARBA" id="ARBA00022475"/>
    </source>
</evidence>
<keyword evidence="3" id="KW-0813">Transport</keyword>
<keyword evidence="5 8" id="KW-0812">Transmembrane</keyword>
<comment type="caution">
    <text evidence="9">The sequence shown here is derived from an EMBL/GenBank/DDBJ whole genome shotgun (WGS) entry which is preliminary data.</text>
</comment>
<evidence type="ECO:0000313" key="10">
    <source>
        <dbReference type="Proteomes" id="UP000194798"/>
    </source>
</evidence>
<evidence type="ECO:0000256" key="8">
    <source>
        <dbReference type="SAM" id="Phobius"/>
    </source>
</evidence>
<accession>A0A251XBW9</accession>
<keyword evidence="6 8" id="KW-1133">Transmembrane helix</keyword>
<feature type="transmembrane region" description="Helical" evidence="8">
    <location>
        <begin position="278"/>
        <end position="301"/>
    </location>
</feature>
<dbReference type="PANTHER" id="PTHR21716">
    <property type="entry name" value="TRANSMEMBRANE PROTEIN"/>
    <property type="match status" value="1"/>
</dbReference>
<reference evidence="9 10" key="1">
    <citation type="submission" date="2016-12" db="EMBL/GenBank/DDBJ databases">
        <title>Thioflexothrix psekupsii D3 genome sequencing and assembly.</title>
        <authorList>
            <person name="Fomenkov A."/>
            <person name="Vincze T."/>
            <person name="Grabovich M."/>
            <person name="Anton B.P."/>
            <person name="Dubinina G."/>
            <person name="Orlova M."/>
            <person name="Belousova E."/>
            <person name="Roberts R.J."/>
        </authorList>
    </citation>
    <scope>NUCLEOTIDE SEQUENCE [LARGE SCALE GENOMIC DNA]</scope>
    <source>
        <strain evidence="9">D3</strain>
    </source>
</reference>
<evidence type="ECO:0000256" key="1">
    <source>
        <dbReference type="ARBA" id="ARBA00004651"/>
    </source>
</evidence>
<evidence type="ECO:0000313" key="9">
    <source>
        <dbReference type="EMBL" id="OUD15546.1"/>
    </source>
</evidence>
<evidence type="ECO:0000256" key="5">
    <source>
        <dbReference type="ARBA" id="ARBA00022692"/>
    </source>
</evidence>
<feature type="transmembrane region" description="Helical" evidence="8">
    <location>
        <begin position="307"/>
        <end position="338"/>
    </location>
</feature>
<feature type="transmembrane region" description="Helical" evidence="8">
    <location>
        <begin position="12"/>
        <end position="32"/>
    </location>
</feature>
<feature type="transmembrane region" description="Helical" evidence="8">
    <location>
        <begin position="154"/>
        <end position="178"/>
    </location>
</feature>
<dbReference type="Proteomes" id="UP000194798">
    <property type="component" value="Unassembled WGS sequence"/>
</dbReference>
<evidence type="ECO:0000256" key="3">
    <source>
        <dbReference type="ARBA" id="ARBA00022448"/>
    </source>
</evidence>
<keyword evidence="4" id="KW-1003">Cell membrane</keyword>
<organism evidence="9 10">
    <name type="scientific">Thioflexithrix psekupsensis</name>
    <dbReference type="NCBI Taxonomy" id="1570016"/>
    <lineage>
        <taxon>Bacteria</taxon>
        <taxon>Pseudomonadati</taxon>
        <taxon>Pseudomonadota</taxon>
        <taxon>Gammaproteobacteria</taxon>
        <taxon>Thiotrichales</taxon>
        <taxon>Thioflexithrix</taxon>
    </lineage>
</organism>